<keyword evidence="2" id="KW-0812">Transmembrane</keyword>
<dbReference type="GO" id="GO:0004553">
    <property type="term" value="F:hydrolase activity, hydrolyzing O-glycosyl compounds"/>
    <property type="evidence" value="ECO:0007669"/>
    <property type="project" value="InterPro"/>
</dbReference>
<keyword evidence="2" id="KW-1133">Transmembrane helix</keyword>
<dbReference type="InterPro" id="IPR008965">
    <property type="entry name" value="CBM2/CBM3_carb-bd_dom_sf"/>
</dbReference>
<dbReference type="AlphaFoldDB" id="A0A7W7RKF3"/>
<dbReference type="GO" id="GO:0030247">
    <property type="term" value="F:polysaccharide binding"/>
    <property type="evidence" value="ECO:0007669"/>
    <property type="project" value="UniProtKB-UniRule"/>
</dbReference>
<reference evidence="4 5" key="1">
    <citation type="submission" date="2020-08" db="EMBL/GenBank/DDBJ databases">
        <title>Sequencing the genomes of 1000 actinobacteria strains.</title>
        <authorList>
            <person name="Klenk H.-P."/>
        </authorList>
    </citation>
    <scope>NUCLEOTIDE SEQUENCE [LARGE SCALE GENOMIC DNA]</scope>
    <source>
        <strain evidence="4 5">DSM 102030</strain>
    </source>
</reference>
<evidence type="ECO:0000313" key="4">
    <source>
        <dbReference type="EMBL" id="MBB4933575.1"/>
    </source>
</evidence>
<dbReference type="Gene3D" id="2.60.40.290">
    <property type="match status" value="1"/>
</dbReference>
<comment type="caution">
    <text evidence="4">The sequence shown here is derived from an EMBL/GenBank/DDBJ whole genome shotgun (WGS) entry which is preliminary data.</text>
</comment>
<dbReference type="GO" id="GO:0005975">
    <property type="term" value="P:carbohydrate metabolic process"/>
    <property type="evidence" value="ECO:0007669"/>
    <property type="project" value="InterPro"/>
</dbReference>
<evidence type="ECO:0000256" key="2">
    <source>
        <dbReference type="SAM" id="Phobius"/>
    </source>
</evidence>
<feature type="region of interest" description="Disordered" evidence="1">
    <location>
        <begin position="74"/>
        <end position="129"/>
    </location>
</feature>
<dbReference type="EMBL" id="JACHJT010000001">
    <property type="protein sequence ID" value="MBB4933575.1"/>
    <property type="molecule type" value="Genomic_DNA"/>
</dbReference>
<feature type="compositionally biased region" description="Basic and acidic residues" evidence="1">
    <location>
        <begin position="1"/>
        <end position="21"/>
    </location>
</feature>
<feature type="domain" description="CBM2" evidence="3">
    <location>
        <begin position="118"/>
        <end position="224"/>
    </location>
</feature>
<keyword evidence="2" id="KW-0472">Membrane</keyword>
<proteinExistence type="predicted"/>
<feature type="region of interest" description="Disordered" evidence="1">
    <location>
        <begin position="1"/>
        <end position="30"/>
    </location>
</feature>
<feature type="transmembrane region" description="Helical" evidence="2">
    <location>
        <begin position="45"/>
        <end position="63"/>
    </location>
</feature>
<evidence type="ECO:0000259" key="3">
    <source>
        <dbReference type="PROSITE" id="PS51173"/>
    </source>
</evidence>
<organism evidence="4 5">
    <name type="scientific">Lipingzhangella halophila</name>
    <dbReference type="NCBI Taxonomy" id="1783352"/>
    <lineage>
        <taxon>Bacteria</taxon>
        <taxon>Bacillati</taxon>
        <taxon>Actinomycetota</taxon>
        <taxon>Actinomycetes</taxon>
        <taxon>Streptosporangiales</taxon>
        <taxon>Nocardiopsidaceae</taxon>
        <taxon>Lipingzhangella</taxon>
    </lineage>
</organism>
<gene>
    <name evidence="4" type="ORF">F4561_004395</name>
</gene>
<dbReference type="PROSITE" id="PS51173">
    <property type="entry name" value="CBM2"/>
    <property type="match status" value="1"/>
</dbReference>
<dbReference type="SMART" id="SM00637">
    <property type="entry name" value="CBD_II"/>
    <property type="match status" value="1"/>
</dbReference>
<protein>
    <recommendedName>
        <fullName evidence="3">CBM2 domain-containing protein</fullName>
    </recommendedName>
</protein>
<accession>A0A7W7RKF3</accession>
<dbReference type="Proteomes" id="UP000523007">
    <property type="component" value="Unassembled WGS sequence"/>
</dbReference>
<sequence length="224" mass="23048">MGRDHESGSAHRGAHRAEPERSGPLATAGHVLGSTVPKRVEPPRLLSVLLISGVALGLLLFAYSTTQIYLRFGEPPANQGAQPQPGSSPDLQPSDDISDQETSPDDTGGGATSQSGDEGSPAGPGTVAYQTVESSGTSFTGRVTITNTSESPLEDWELTLGFSDARVTSAWDVDWESTGDGLTARQPESAAPLAPGESTTVNFTAEGSAQVPADCALSGHTCTL</sequence>
<name>A0A7W7RKF3_9ACTN</name>
<dbReference type="InterPro" id="IPR001919">
    <property type="entry name" value="CBD2"/>
</dbReference>
<dbReference type="SUPFAM" id="SSF49384">
    <property type="entry name" value="Carbohydrate-binding domain"/>
    <property type="match status" value="1"/>
</dbReference>
<dbReference type="InterPro" id="IPR012291">
    <property type="entry name" value="CBM2_carb-bd_dom_sf"/>
</dbReference>
<dbReference type="Pfam" id="PF00553">
    <property type="entry name" value="CBM_2"/>
    <property type="match status" value="1"/>
</dbReference>
<evidence type="ECO:0000313" key="5">
    <source>
        <dbReference type="Proteomes" id="UP000523007"/>
    </source>
</evidence>
<dbReference type="RefSeq" id="WP_184581162.1">
    <property type="nucleotide sequence ID" value="NZ_JACHJT010000001.1"/>
</dbReference>
<keyword evidence="5" id="KW-1185">Reference proteome</keyword>
<feature type="compositionally biased region" description="Low complexity" evidence="1">
    <location>
        <begin position="75"/>
        <end position="85"/>
    </location>
</feature>
<evidence type="ECO:0000256" key="1">
    <source>
        <dbReference type="SAM" id="MobiDB-lite"/>
    </source>
</evidence>